<sequence length="152" mass="17361">MTLPTKFTLPDIAREDLGPQDQKLRAWIEQLVEVANGLQQEVEQLKQKAARLKKAKAPYVAEVDRTPALMKVLAWSEGLVEIIHHLLEEMGHLKDEVAVLKGEKKRPTFKPSRMNEDAGKPAKPDQMQNEEAAKLRKRPNGPDQRRGTRRRN</sequence>
<dbReference type="Proteomes" id="UP000823405">
    <property type="component" value="Unassembled WGS sequence"/>
</dbReference>
<evidence type="ECO:0000313" key="3">
    <source>
        <dbReference type="EMBL" id="KAG0283239.1"/>
    </source>
</evidence>
<evidence type="ECO:0000256" key="1">
    <source>
        <dbReference type="SAM" id="Coils"/>
    </source>
</evidence>
<dbReference type="AlphaFoldDB" id="A0A9P6QM24"/>
<organism evidence="3 4">
    <name type="scientific">Linnemannia gamsii</name>
    <dbReference type="NCBI Taxonomy" id="64522"/>
    <lineage>
        <taxon>Eukaryota</taxon>
        <taxon>Fungi</taxon>
        <taxon>Fungi incertae sedis</taxon>
        <taxon>Mucoromycota</taxon>
        <taxon>Mortierellomycotina</taxon>
        <taxon>Mortierellomycetes</taxon>
        <taxon>Mortierellales</taxon>
        <taxon>Mortierellaceae</taxon>
        <taxon>Linnemannia</taxon>
    </lineage>
</organism>
<evidence type="ECO:0000256" key="2">
    <source>
        <dbReference type="SAM" id="MobiDB-lite"/>
    </source>
</evidence>
<keyword evidence="1" id="KW-0175">Coiled coil</keyword>
<feature type="compositionally biased region" description="Basic and acidic residues" evidence="2">
    <location>
        <begin position="113"/>
        <end position="123"/>
    </location>
</feature>
<keyword evidence="4" id="KW-1185">Reference proteome</keyword>
<reference evidence="3" key="1">
    <citation type="journal article" date="2020" name="Fungal Divers.">
        <title>Resolving the Mortierellaceae phylogeny through synthesis of multi-gene phylogenetics and phylogenomics.</title>
        <authorList>
            <person name="Vandepol N."/>
            <person name="Liber J."/>
            <person name="Desiro A."/>
            <person name="Na H."/>
            <person name="Kennedy M."/>
            <person name="Barry K."/>
            <person name="Grigoriev I.V."/>
            <person name="Miller A.N."/>
            <person name="O'Donnell K."/>
            <person name="Stajich J.E."/>
            <person name="Bonito G."/>
        </authorList>
    </citation>
    <scope>NUCLEOTIDE SEQUENCE</scope>
    <source>
        <strain evidence="3">NVP60</strain>
    </source>
</reference>
<dbReference type="EMBL" id="JAAAIN010003985">
    <property type="protein sequence ID" value="KAG0283239.1"/>
    <property type="molecule type" value="Genomic_DNA"/>
</dbReference>
<feature type="coiled-coil region" evidence="1">
    <location>
        <begin position="28"/>
        <end position="55"/>
    </location>
</feature>
<comment type="caution">
    <text evidence="3">The sequence shown here is derived from an EMBL/GenBank/DDBJ whole genome shotgun (WGS) entry which is preliminary data.</text>
</comment>
<name>A0A9P6QM24_9FUNG</name>
<evidence type="ECO:0000313" key="4">
    <source>
        <dbReference type="Proteomes" id="UP000823405"/>
    </source>
</evidence>
<accession>A0A9P6QM24</accession>
<protein>
    <submittedName>
        <fullName evidence="3">Uncharacterized protein</fullName>
    </submittedName>
</protein>
<gene>
    <name evidence="3" type="ORF">BGZ97_008622</name>
</gene>
<feature type="region of interest" description="Disordered" evidence="2">
    <location>
        <begin position="102"/>
        <end position="152"/>
    </location>
</feature>
<proteinExistence type="predicted"/>